<sequence>MGDGRIQFHQQVLVEGFRRVITDGAIWTTVDNGEGSSAIVYCNIHKEGEPINKPLSVVIDTNLNGNTTLLEFINTCFLESPTPSVQAYNLASVSPMVRLNVSEFKGTPILLWGIPQKGHPPVVKQDKFEDNATTPSKPSDEKHLLKLETLLPTVSSVSFVVIFCQKNDVLLQGMFQTGSERNHQDQACEAKETARIPQSLACWSTPPGSSGVHWWSKGMAQALHLLRSTRECDNCESKDDDHNPTDSESVEANAD</sequence>
<name>A0A139B022_GONPJ</name>
<protein>
    <submittedName>
        <fullName evidence="2">Uncharacterized protein</fullName>
    </submittedName>
</protein>
<feature type="compositionally biased region" description="Basic and acidic residues" evidence="1">
    <location>
        <begin position="235"/>
        <end position="245"/>
    </location>
</feature>
<dbReference type="EMBL" id="KQ965731">
    <property type="protein sequence ID" value="KXS22329.1"/>
    <property type="molecule type" value="Genomic_DNA"/>
</dbReference>
<dbReference type="AlphaFoldDB" id="A0A139B022"/>
<feature type="region of interest" description="Disordered" evidence="1">
    <location>
        <begin position="235"/>
        <end position="255"/>
    </location>
</feature>
<evidence type="ECO:0000256" key="1">
    <source>
        <dbReference type="SAM" id="MobiDB-lite"/>
    </source>
</evidence>
<gene>
    <name evidence="2" type="ORF">M427DRAFT_40243</name>
</gene>
<evidence type="ECO:0000313" key="3">
    <source>
        <dbReference type="Proteomes" id="UP000070544"/>
    </source>
</evidence>
<proteinExistence type="predicted"/>
<reference evidence="2 3" key="1">
    <citation type="journal article" date="2015" name="Genome Biol. Evol.">
        <title>Phylogenomic analyses indicate that early fungi evolved digesting cell walls of algal ancestors of land plants.</title>
        <authorList>
            <person name="Chang Y."/>
            <person name="Wang S."/>
            <person name="Sekimoto S."/>
            <person name="Aerts A.L."/>
            <person name="Choi C."/>
            <person name="Clum A."/>
            <person name="LaButti K.M."/>
            <person name="Lindquist E.A."/>
            <person name="Yee Ngan C."/>
            <person name="Ohm R.A."/>
            <person name="Salamov A.A."/>
            <person name="Grigoriev I.V."/>
            <person name="Spatafora J.W."/>
            <person name="Berbee M.L."/>
        </authorList>
    </citation>
    <scope>NUCLEOTIDE SEQUENCE [LARGE SCALE GENOMIC DNA]</scope>
    <source>
        <strain evidence="2 3">JEL478</strain>
    </source>
</reference>
<accession>A0A139B022</accession>
<evidence type="ECO:0000313" key="2">
    <source>
        <dbReference type="EMBL" id="KXS22329.1"/>
    </source>
</evidence>
<keyword evidence="3" id="KW-1185">Reference proteome</keyword>
<organism evidence="2 3">
    <name type="scientific">Gonapodya prolifera (strain JEL478)</name>
    <name type="common">Monoblepharis prolifera</name>
    <dbReference type="NCBI Taxonomy" id="1344416"/>
    <lineage>
        <taxon>Eukaryota</taxon>
        <taxon>Fungi</taxon>
        <taxon>Fungi incertae sedis</taxon>
        <taxon>Chytridiomycota</taxon>
        <taxon>Chytridiomycota incertae sedis</taxon>
        <taxon>Monoblepharidomycetes</taxon>
        <taxon>Monoblepharidales</taxon>
        <taxon>Gonapodyaceae</taxon>
        <taxon>Gonapodya</taxon>
    </lineage>
</organism>
<dbReference type="Proteomes" id="UP000070544">
    <property type="component" value="Unassembled WGS sequence"/>
</dbReference>